<reference evidence="4" key="1">
    <citation type="submission" date="2022-08" db="EMBL/GenBank/DDBJ databases">
        <authorList>
            <person name="Deng Y."/>
            <person name="Han X.-F."/>
            <person name="Zhang Y.-Q."/>
        </authorList>
    </citation>
    <scope>NUCLEOTIDE SEQUENCE</scope>
    <source>
        <strain evidence="4">CPCC 203386</strain>
    </source>
</reference>
<keyword evidence="5" id="KW-1185">Reference proteome</keyword>
<evidence type="ECO:0000256" key="2">
    <source>
        <dbReference type="SAM" id="Phobius"/>
    </source>
</evidence>
<dbReference type="RefSeq" id="WP_259537260.1">
    <property type="nucleotide sequence ID" value="NZ_JANLCJ010000001.1"/>
</dbReference>
<feature type="signal peptide" evidence="3">
    <location>
        <begin position="1"/>
        <end position="24"/>
    </location>
</feature>
<gene>
    <name evidence="4" type="ORF">N1032_02625</name>
</gene>
<feature type="region of interest" description="Disordered" evidence="1">
    <location>
        <begin position="534"/>
        <end position="574"/>
    </location>
</feature>
<keyword evidence="2" id="KW-1133">Transmembrane helix</keyword>
<feature type="chain" id="PRO_5045406149" evidence="3">
    <location>
        <begin position="25"/>
        <end position="675"/>
    </location>
</feature>
<comment type="caution">
    <text evidence="4">The sequence shown here is derived from an EMBL/GenBank/DDBJ whole genome shotgun (WGS) entry which is preliminary data.</text>
</comment>
<feature type="transmembrane region" description="Helical" evidence="2">
    <location>
        <begin position="630"/>
        <end position="652"/>
    </location>
</feature>
<dbReference type="Proteomes" id="UP001165586">
    <property type="component" value="Unassembled WGS sequence"/>
</dbReference>
<keyword evidence="3" id="KW-0732">Signal</keyword>
<feature type="region of interest" description="Disordered" evidence="1">
    <location>
        <begin position="587"/>
        <end position="608"/>
    </location>
</feature>
<accession>A0ABT2GXH9</accession>
<keyword evidence="2" id="KW-0812">Transmembrane</keyword>
<name>A0ABT2GXH9_9MICO</name>
<evidence type="ECO:0000313" key="4">
    <source>
        <dbReference type="EMBL" id="MCS5732637.1"/>
    </source>
</evidence>
<feature type="compositionally biased region" description="Pro residues" evidence="1">
    <location>
        <begin position="590"/>
        <end position="608"/>
    </location>
</feature>
<sequence length="675" mass="69073">MNRHLRILTAALFTLVTLSVVVGAGHTTAFAVRALAHGQGVLWNADHASWIGNYELDDGNFGYCIDVSRHAPAGADVDYVNGGDTGWFSPDDSARLTFISRNWGSPADALTAAAAQLATWTITGLAGHDQAYFAQRANADAALVLQTANHMLHIVDGPGGASRGASATAELTLDGDTGTVVSQVVADYLAGPSSIDPGTFSSTMTLQGATFDDGNRAAVIKNGVVARIHPDQVGATEHVSVEVAYHDLPFGTGFRLGRNTGDTQNLLVTMPFPLDVRASAAAAGPTALPFRPLVQTTSSSTTARPGDELTDTLHLGVHPESKTGKEWGVYRAAGGTLELIPVVIESRLLGPFSTPPVEADSMPADAPEVCSVEVEVDTGPGVYETPPCVVPTPGYYVWVDSIDPARTPVDRGRDRLTGWTSPFGVATETTLVPAEPRIETTASANEVKQKTCISDSLTVTGLPSGIDPVVVRSTLIGPLGVAPEAESTPAGWEGFPVAGAVTTRVATDGTHRTPCISVTKPGFYYFVFETTSGDASSGSATPDENGGETSSVAASPAGPGLSSSGLGPLVPPVSDTRVHASESVEFAAPPATPTPTAPPTPPATAPAVPVTPAPPVTALARTGVAGEPSAVAVALSVGLIVIGLAVVGLVAVARTAAASGPDGNRAVRSSRSERS</sequence>
<keyword evidence="2" id="KW-0472">Membrane</keyword>
<feature type="compositionally biased region" description="Low complexity" evidence="1">
    <location>
        <begin position="550"/>
        <end position="574"/>
    </location>
</feature>
<proteinExistence type="predicted"/>
<evidence type="ECO:0000256" key="3">
    <source>
        <dbReference type="SAM" id="SignalP"/>
    </source>
</evidence>
<organism evidence="4 5">
    <name type="scientific">Herbiconiux daphne</name>
    <dbReference type="NCBI Taxonomy" id="2970914"/>
    <lineage>
        <taxon>Bacteria</taxon>
        <taxon>Bacillati</taxon>
        <taxon>Actinomycetota</taxon>
        <taxon>Actinomycetes</taxon>
        <taxon>Micrococcales</taxon>
        <taxon>Microbacteriaceae</taxon>
        <taxon>Herbiconiux</taxon>
    </lineage>
</organism>
<dbReference type="EMBL" id="JANLCJ010000001">
    <property type="protein sequence ID" value="MCS5732637.1"/>
    <property type="molecule type" value="Genomic_DNA"/>
</dbReference>
<evidence type="ECO:0000313" key="5">
    <source>
        <dbReference type="Proteomes" id="UP001165586"/>
    </source>
</evidence>
<evidence type="ECO:0000256" key="1">
    <source>
        <dbReference type="SAM" id="MobiDB-lite"/>
    </source>
</evidence>
<protein>
    <submittedName>
        <fullName evidence="4">Uncharacterized protein</fullName>
    </submittedName>
</protein>